<dbReference type="Gene3D" id="3.40.50.300">
    <property type="entry name" value="P-loop containing nucleotide triphosphate hydrolases"/>
    <property type="match status" value="2"/>
</dbReference>
<dbReference type="InterPro" id="IPR030665">
    <property type="entry name" value="KaiC"/>
</dbReference>
<evidence type="ECO:0000256" key="3">
    <source>
        <dbReference type="ARBA" id="ARBA00022679"/>
    </source>
</evidence>
<evidence type="ECO:0000259" key="8">
    <source>
        <dbReference type="PROSITE" id="PS51146"/>
    </source>
</evidence>
<dbReference type="InterPro" id="IPR051347">
    <property type="entry name" value="Circadian_clock_KaiC-rel"/>
</dbReference>
<dbReference type="GO" id="GO:0004674">
    <property type="term" value="F:protein serine/threonine kinase activity"/>
    <property type="evidence" value="ECO:0007669"/>
    <property type="project" value="UniProtKB-EC"/>
</dbReference>
<feature type="region of interest" description="Disordered" evidence="7">
    <location>
        <begin position="1"/>
        <end position="20"/>
    </location>
</feature>
<evidence type="ECO:0000313" key="10">
    <source>
        <dbReference type="Proteomes" id="UP000518300"/>
    </source>
</evidence>
<organism evidence="9 10">
    <name type="scientific">Pyxidicoccus fallax</name>
    <dbReference type="NCBI Taxonomy" id="394095"/>
    <lineage>
        <taxon>Bacteria</taxon>
        <taxon>Pseudomonadati</taxon>
        <taxon>Myxococcota</taxon>
        <taxon>Myxococcia</taxon>
        <taxon>Myxococcales</taxon>
        <taxon>Cystobacterineae</taxon>
        <taxon>Myxococcaceae</taxon>
        <taxon>Pyxidicoccus</taxon>
    </lineage>
</organism>
<dbReference type="EMBL" id="JABBJJ010000328">
    <property type="protein sequence ID" value="NMO21503.1"/>
    <property type="molecule type" value="Genomic_DNA"/>
</dbReference>
<dbReference type="PIRSF" id="PIRSF039117">
    <property type="entry name" value="KaiC"/>
    <property type="match status" value="1"/>
</dbReference>
<evidence type="ECO:0000313" key="9">
    <source>
        <dbReference type="EMBL" id="NMO21503.1"/>
    </source>
</evidence>
<evidence type="ECO:0000256" key="5">
    <source>
        <dbReference type="ARBA" id="ARBA00022777"/>
    </source>
</evidence>
<dbReference type="EC" id="2.7.11.1" evidence="1"/>
<keyword evidence="5" id="KW-0418">Kinase</keyword>
<dbReference type="PANTHER" id="PTHR42926">
    <property type="match status" value="1"/>
</dbReference>
<evidence type="ECO:0000256" key="2">
    <source>
        <dbReference type="ARBA" id="ARBA00022553"/>
    </source>
</evidence>
<feature type="region of interest" description="Disordered" evidence="7">
    <location>
        <begin position="483"/>
        <end position="512"/>
    </location>
</feature>
<feature type="compositionally biased region" description="Basic residues" evidence="7">
    <location>
        <begin position="491"/>
        <end position="512"/>
    </location>
</feature>
<dbReference type="InterPro" id="IPR027417">
    <property type="entry name" value="P-loop_NTPase"/>
</dbReference>
<dbReference type="PANTHER" id="PTHR42926:SF1">
    <property type="entry name" value="CIRCADIAN CLOCK OSCILLATOR PROTEIN KAIC 1"/>
    <property type="match status" value="1"/>
</dbReference>
<dbReference type="InterPro" id="IPR014774">
    <property type="entry name" value="KaiC-like_dom"/>
</dbReference>
<evidence type="ECO:0000256" key="1">
    <source>
        <dbReference type="ARBA" id="ARBA00012513"/>
    </source>
</evidence>
<keyword evidence="3" id="KW-0808">Transferase</keyword>
<sequence length="512" mass="55828">MTDTSELQGEPDDPRVPSGVPGLDTLLGGGWLRGGTYIITGVPGTGKTILGNQFCFSMVARGGKAIYLTVLAESHARMVLHLQGMNFFHKEEVGRSLNYESGYAPLKADGLQGLSRLIFRAVREHGASALVLDGLSAVEERAESRLAFREFLHGLCVHNALAGCTTLLLTGQRNDAADPQFAMVDGVVTLSMDPLGVKVVRSIEVGKFRGGAQIAGKHSFDISATGLTIYPRTEALYSGQTSRVPDLDDRLRFGIPRFDEMLHGGLVRYSSTLVFGSPGSGKTLLCLHFLAEGARKGEPGLYFGFVETRERLLNKAELVGLDLRKYVKAGLVHLESRVAVETLPDALVQELFELVKKHGIKRLVLDGLEPFIQESTDKGRAPRFLTALNNTLRGLGVTTLATQQTSTLFGPELQAPLEGVEAIIDNIILLRFVELRSQLYRMLSVLKMRESDNDPALRLFSISSHGIDVAETFESAEAILTGQARPLPPNMKKKGEKPVKRKGLLRRRRGGS</sequence>
<comment type="caution">
    <text evidence="9">The sequence shown here is derived from an EMBL/GenBank/DDBJ whole genome shotgun (WGS) entry which is preliminary data.</text>
</comment>
<dbReference type="GO" id="GO:0016787">
    <property type="term" value="F:hydrolase activity"/>
    <property type="evidence" value="ECO:0007669"/>
    <property type="project" value="UniProtKB-KW"/>
</dbReference>
<evidence type="ECO:0000256" key="4">
    <source>
        <dbReference type="ARBA" id="ARBA00022737"/>
    </source>
</evidence>
<name>A0A848LVP4_9BACT</name>
<gene>
    <name evidence="9" type="ORF">HG543_42635</name>
</gene>
<evidence type="ECO:0000256" key="6">
    <source>
        <dbReference type="ARBA" id="ARBA00022801"/>
    </source>
</evidence>
<dbReference type="PROSITE" id="PS51146">
    <property type="entry name" value="KAIC"/>
    <property type="match status" value="2"/>
</dbReference>
<keyword evidence="6" id="KW-0378">Hydrolase</keyword>
<keyword evidence="10" id="KW-1185">Reference proteome</keyword>
<dbReference type="AlphaFoldDB" id="A0A848LVP4"/>
<keyword evidence="4" id="KW-0677">Repeat</keyword>
<feature type="domain" description="KaiC" evidence="8">
    <location>
        <begin position="14"/>
        <end position="243"/>
    </location>
</feature>
<protein>
    <recommendedName>
        <fullName evidence="1">non-specific serine/threonine protein kinase</fullName>
        <ecNumber evidence="1">2.7.11.1</ecNumber>
    </recommendedName>
</protein>
<feature type="domain" description="KaiC" evidence="8">
    <location>
        <begin position="249"/>
        <end position="483"/>
    </location>
</feature>
<keyword evidence="2" id="KW-0597">Phosphoprotein</keyword>
<dbReference type="InterPro" id="IPR010624">
    <property type="entry name" value="KaiC_dom"/>
</dbReference>
<dbReference type="SUPFAM" id="SSF52540">
    <property type="entry name" value="P-loop containing nucleoside triphosphate hydrolases"/>
    <property type="match status" value="2"/>
</dbReference>
<accession>A0A848LVP4</accession>
<evidence type="ECO:0000256" key="7">
    <source>
        <dbReference type="SAM" id="MobiDB-lite"/>
    </source>
</evidence>
<dbReference type="GO" id="GO:0005524">
    <property type="term" value="F:ATP binding"/>
    <property type="evidence" value="ECO:0007669"/>
    <property type="project" value="InterPro"/>
</dbReference>
<dbReference type="RefSeq" id="WP_169350688.1">
    <property type="nucleotide sequence ID" value="NZ_JABBJJ010000328.1"/>
</dbReference>
<reference evidence="9 10" key="1">
    <citation type="submission" date="2020-04" db="EMBL/GenBank/DDBJ databases">
        <title>Draft genome of Pyxidicoccus fallax type strain.</title>
        <authorList>
            <person name="Whitworth D.E."/>
        </authorList>
    </citation>
    <scope>NUCLEOTIDE SEQUENCE [LARGE SCALE GENOMIC DNA]</scope>
    <source>
        <strain evidence="9 10">DSM 14698</strain>
    </source>
</reference>
<proteinExistence type="predicted"/>
<dbReference type="Proteomes" id="UP000518300">
    <property type="component" value="Unassembled WGS sequence"/>
</dbReference>
<dbReference type="Pfam" id="PF06745">
    <property type="entry name" value="ATPase"/>
    <property type="match status" value="2"/>
</dbReference>
<dbReference type="CDD" id="cd01124">
    <property type="entry name" value="KaiC-like"/>
    <property type="match status" value="1"/>
</dbReference>